<feature type="binding site" evidence="6">
    <location>
        <position position="92"/>
    </location>
    <ligand>
        <name>Mg(2+)</name>
        <dbReference type="ChEBI" id="CHEBI:18420"/>
        <label>1</label>
    </ligand>
</feature>
<dbReference type="GO" id="GO:0005634">
    <property type="term" value="C:nucleus"/>
    <property type="evidence" value="ECO:0007669"/>
    <property type="project" value="TreeGrafter"/>
</dbReference>
<dbReference type="GO" id="GO:0003677">
    <property type="term" value="F:DNA binding"/>
    <property type="evidence" value="ECO:0007669"/>
    <property type="project" value="InterPro"/>
</dbReference>
<evidence type="ECO:0000256" key="4">
    <source>
        <dbReference type="ARBA" id="ARBA00022842"/>
    </source>
</evidence>
<comment type="cofactor">
    <cofactor evidence="6 8">
        <name>Mg(2+)</name>
        <dbReference type="ChEBI" id="CHEBI:18420"/>
    </cofactor>
    <cofactor evidence="6 8">
        <name>Mn(2+)</name>
        <dbReference type="ChEBI" id="CHEBI:29035"/>
    </cofactor>
    <text evidence="6 8">Probably binds two magnesium or manganese ions per subunit.</text>
</comment>
<evidence type="ECO:0000313" key="12">
    <source>
        <dbReference type="Proteomes" id="UP001149813"/>
    </source>
</evidence>
<evidence type="ECO:0000256" key="8">
    <source>
        <dbReference type="RuleBase" id="RU362131"/>
    </source>
</evidence>
<feature type="active site" evidence="5">
    <location>
        <position position="165"/>
    </location>
</feature>
<keyword evidence="8" id="KW-0227">DNA damage</keyword>
<dbReference type="InterPro" id="IPR036691">
    <property type="entry name" value="Endo/exonu/phosph_ase_sf"/>
</dbReference>
<evidence type="ECO:0000256" key="7">
    <source>
        <dbReference type="PIRSR" id="PIRSR604808-3"/>
    </source>
</evidence>
<dbReference type="GO" id="GO:0006284">
    <property type="term" value="P:base-excision repair"/>
    <property type="evidence" value="ECO:0007669"/>
    <property type="project" value="TreeGrafter"/>
</dbReference>
<feature type="region of interest" description="Disordered" evidence="9">
    <location>
        <begin position="1"/>
        <end position="22"/>
    </location>
</feature>
<dbReference type="EC" id="3.1.-.-" evidence="8"/>
<comment type="similarity">
    <text evidence="1 8">Belongs to the DNA repair enzymes AP/ExoA family.</text>
</comment>
<dbReference type="GO" id="GO:0046872">
    <property type="term" value="F:metal ion binding"/>
    <property type="evidence" value="ECO:0007669"/>
    <property type="project" value="UniProtKB-KW"/>
</dbReference>
<dbReference type="InterPro" id="IPR005135">
    <property type="entry name" value="Endo/exonuclease/phosphatase"/>
</dbReference>
<dbReference type="PROSITE" id="PS51435">
    <property type="entry name" value="AP_NUCLEASE_F1_4"/>
    <property type="match status" value="1"/>
</dbReference>
<evidence type="ECO:0000256" key="3">
    <source>
        <dbReference type="ARBA" id="ARBA00022801"/>
    </source>
</evidence>
<feature type="domain" description="Endonuclease/exonuclease/phosphatase" evidence="10">
    <location>
        <begin position="61"/>
        <end position="308"/>
    </location>
</feature>
<keyword evidence="3" id="KW-0378">Hydrolase</keyword>
<reference evidence="11" key="1">
    <citation type="submission" date="2022-07" db="EMBL/GenBank/DDBJ databases">
        <title>Phylogenomic reconstructions and comparative analyses of Kickxellomycotina fungi.</title>
        <authorList>
            <person name="Reynolds N.K."/>
            <person name="Stajich J.E."/>
            <person name="Barry K."/>
            <person name="Grigoriev I.V."/>
            <person name="Crous P."/>
            <person name="Smith M.E."/>
        </authorList>
    </citation>
    <scope>NUCLEOTIDE SEQUENCE</scope>
    <source>
        <strain evidence="11">NBRC 32514</strain>
    </source>
</reference>
<dbReference type="Pfam" id="PF03372">
    <property type="entry name" value="Exo_endo_phos"/>
    <property type="match status" value="1"/>
</dbReference>
<dbReference type="AlphaFoldDB" id="A0A9W7XWD7"/>
<keyword evidence="6" id="KW-0464">Manganese</keyword>
<evidence type="ECO:0000256" key="1">
    <source>
        <dbReference type="ARBA" id="ARBA00007092"/>
    </source>
</evidence>
<dbReference type="NCBIfam" id="TIGR00633">
    <property type="entry name" value="xth"/>
    <property type="match status" value="1"/>
</dbReference>
<feature type="binding site" evidence="6">
    <location>
        <position position="206"/>
    </location>
    <ligand>
        <name>Mg(2+)</name>
        <dbReference type="ChEBI" id="CHEBI:18420"/>
        <label>1</label>
    </ligand>
</feature>
<feature type="active site" description="Proton acceptor" evidence="5">
    <location>
        <position position="308"/>
    </location>
</feature>
<feature type="site" description="Interaction with DNA substrate" evidence="7">
    <location>
        <position position="308"/>
    </location>
</feature>
<dbReference type="Gene3D" id="3.60.10.10">
    <property type="entry name" value="Endonuclease/exonuclease/phosphatase"/>
    <property type="match status" value="1"/>
</dbReference>
<evidence type="ECO:0000259" key="10">
    <source>
        <dbReference type="Pfam" id="PF03372"/>
    </source>
</evidence>
<dbReference type="InterPro" id="IPR004808">
    <property type="entry name" value="AP_endonuc_1"/>
</dbReference>
<dbReference type="InterPro" id="IPR020847">
    <property type="entry name" value="AP_endonuclease_F1_BS"/>
</dbReference>
<proteinExistence type="inferred from homology"/>
<dbReference type="GO" id="GO:0003906">
    <property type="term" value="F:DNA-(apurinic or apyrimidinic site) endonuclease activity"/>
    <property type="evidence" value="ECO:0007669"/>
    <property type="project" value="TreeGrafter"/>
</dbReference>
<name>A0A9W7XWD7_9FUNG</name>
<evidence type="ECO:0000256" key="5">
    <source>
        <dbReference type="PIRSR" id="PIRSR604808-1"/>
    </source>
</evidence>
<feature type="active site" description="Proton donor/acceptor" evidence="5">
    <location>
        <position position="204"/>
    </location>
</feature>
<feature type="site" description="Transition state stabilizer" evidence="7">
    <location>
        <position position="206"/>
    </location>
</feature>
<feature type="site" description="Important for catalytic activity" evidence="7">
    <location>
        <position position="281"/>
    </location>
</feature>
<evidence type="ECO:0000256" key="6">
    <source>
        <dbReference type="PIRSR" id="PIRSR604808-2"/>
    </source>
</evidence>
<dbReference type="CDD" id="cd09087">
    <property type="entry name" value="Ape1-like_AP-endo"/>
    <property type="match status" value="1"/>
</dbReference>
<feature type="binding site" evidence="6">
    <location>
        <position position="64"/>
    </location>
    <ligand>
        <name>Mg(2+)</name>
        <dbReference type="ChEBI" id="CHEBI:18420"/>
        <label>1</label>
    </ligand>
</feature>
<evidence type="ECO:0000256" key="9">
    <source>
        <dbReference type="SAM" id="MobiDB-lite"/>
    </source>
</evidence>
<dbReference type="PANTHER" id="PTHR22748">
    <property type="entry name" value="AP ENDONUCLEASE"/>
    <property type="match status" value="1"/>
</dbReference>
<sequence length="355" mass="38667">MVATKRRLEEEDGPEPAAGVVSEVDSVSKKALVEKPVPNNGTMPTDYSFIAAPPADCLKLVSYNVNSLSAASKKGFKEYLNAEDPDVICLQETKANQPMAFLVSKKAFPYQYWHCSKAKKGYSGTAVFSKIKPHSVKYGLGSTKLDDEGRAITLEFGTFYAVACYVPNAGEKLVRLDRRLKWDKAINEYLTELEGTKPVVYLGDLNVAHHPIDLARPDTNKRSAGFTVEERDSFTTILKGDGTTSRVDTFRHLYPDAAAAGYTYFGYRANARANRVGWRLDYFVVTKPLLDRVVDVIVRNECYGASDHVPLVLYLKKSPGDGDAARASVVGADADADADAGADAASPDSDNGRSG</sequence>
<dbReference type="SUPFAM" id="SSF56219">
    <property type="entry name" value="DNase I-like"/>
    <property type="match status" value="1"/>
</dbReference>
<accession>A0A9W7XWD7</accession>
<feature type="binding site" evidence="6">
    <location>
        <position position="308"/>
    </location>
    <ligand>
        <name>Mg(2+)</name>
        <dbReference type="ChEBI" id="CHEBI:18420"/>
        <label>1</label>
    </ligand>
</feature>
<gene>
    <name evidence="11" type="ORF">LPJ53_005145</name>
</gene>
<dbReference type="PROSITE" id="PS00726">
    <property type="entry name" value="AP_NUCLEASE_F1_1"/>
    <property type="match status" value="1"/>
</dbReference>
<dbReference type="OrthoDB" id="498125at2759"/>
<comment type="caution">
    <text evidence="11">The sequence shown here is derived from an EMBL/GenBank/DDBJ whole genome shotgun (WGS) entry which is preliminary data.</text>
</comment>
<dbReference type="EMBL" id="JANBOJ010000284">
    <property type="protein sequence ID" value="KAJ1720202.1"/>
    <property type="molecule type" value="Genomic_DNA"/>
</dbReference>
<protein>
    <recommendedName>
        <fullName evidence="8">DNA-(apurinic or apyrimidinic site) endonuclease</fullName>
        <ecNumber evidence="8">3.1.-.-</ecNumber>
    </recommendedName>
</protein>
<feature type="binding site" evidence="6">
    <location>
        <position position="204"/>
    </location>
    <ligand>
        <name>Mg(2+)</name>
        <dbReference type="ChEBI" id="CHEBI:18420"/>
        <label>1</label>
    </ligand>
</feature>
<dbReference type="PANTHER" id="PTHR22748:SF6">
    <property type="entry name" value="DNA-(APURINIC OR APYRIMIDINIC SITE) ENDONUCLEASE"/>
    <property type="match status" value="1"/>
</dbReference>
<keyword evidence="8" id="KW-0234">DNA repair</keyword>
<dbReference type="GO" id="GO:0008311">
    <property type="term" value="F:double-stranded DNA 3'-5' DNA exonuclease activity"/>
    <property type="evidence" value="ECO:0007669"/>
    <property type="project" value="TreeGrafter"/>
</dbReference>
<dbReference type="NCBIfam" id="TIGR00195">
    <property type="entry name" value="exoDNase_III"/>
    <property type="match status" value="1"/>
</dbReference>
<evidence type="ECO:0000313" key="11">
    <source>
        <dbReference type="EMBL" id="KAJ1720202.1"/>
    </source>
</evidence>
<keyword evidence="4 6" id="KW-0460">Magnesium</keyword>
<keyword evidence="12" id="KW-1185">Reference proteome</keyword>
<dbReference type="GO" id="GO:0008081">
    <property type="term" value="F:phosphoric diester hydrolase activity"/>
    <property type="evidence" value="ECO:0007669"/>
    <property type="project" value="TreeGrafter"/>
</dbReference>
<organism evidence="11 12">
    <name type="scientific">Coemansia erecta</name>
    <dbReference type="NCBI Taxonomy" id="147472"/>
    <lineage>
        <taxon>Eukaryota</taxon>
        <taxon>Fungi</taxon>
        <taxon>Fungi incertae sedis</taxon>
        <taxon>Zoopagomycota</taxon>
        <taxon>Kickxellomycotina</taxon>
        <taxon>Kickxellomycetes</taxon>
        <taxon>Kickxellales</taxon>
        <taxon>Kickxellaceae</taxon>
        <taxon>Coemansia</taxon>
    </lineage>
</organism>
<feature type="binding site" evidence="6">
    <location>
        <position position="307"/>
    </location>
    <ligand>
        <name>Mg(2+)</name>
        <dbReference type="ChEBI" id="CHEBI:18420"/>
        <label>1</label>
    </ligand>
</feature>
<evidence type="ECO:0000256" key="2">
    <source>
        <dbReference type="ARBA" id="ARBA00022723"/>
    </source>
</evidence>
<dbReference type="Proteomes" id="UP001149813">
    <property type="component" value="Unassembled WGS sequence"/>
</dbReference>
<keyword evidence="2 6" id="KW-0479">Metal-binding</keyword>